<evidence type="ECO:0000259" key="13">
    <source>
        <dbReference type="PROSITE" id="PS50894"/>
    </source>
</evidence>
<dbReference type="PROSITE" id="PS50851">
    <property type="entry name" value="CHEW"/>
    <property type="match status" value="1"/>
</dbReference>
<sequence length="794" mass="88172">MDEMQEILEDFLIEAFEMIEQLDQDLVELENRPEDLELLNRIFRVAHTIKGSGSFLNFSVLTHLTHHMEDVLNKARHGELVITPDIMDVVLESIDFMKKLLNAIRDTGTDANTGLDSDIANVVARLDAISKGESPQETAPAAQETPKAEESAPQTAQEDEEELDYSNMSPEEIESEIERLLNKRQEEDKKKREEKKAKGEVSDVQAPKEITETPAVATQAPKPSPKPAEPKPQAKSAPRQDDNKTLATSVEQTIRVDVKRLDSLMNLIGELVLGKNRLIKIYNDVEERYEGEKFLEELNQVVASVSMVTTDIQLAVMKTRMLPIGRVFNKFPRMVRDLSRELGKNIELVISGEETELDKSIVEEIGDPLVHLIRNACDHGVESKEERIAVGKKEQGTVELKAYNEGNHIVVEITDDGKGMDPVILKAKAVEKGIISEREADSMTDKEAYSLIFKAGFSTAKVVTNVSGRGVGMDVVKTNIEKLNGIIDVDSTYGEGTTLKLKIPLTLAIIQSLLVGVQEEYYAIPLASVIETVRISQDEIYTVENKSVLRLRNEVLPLVRLADIFGVDSVFDNAEQAYVVVIGLAENKIGVIVDFLIGQEEVVIKSLGSYLKGTEGIAGATIRGDGRVTLIVDIAAMMQMAKQVKVSISKLAQESETKKEKNSPSDYQVLIVDDSMTDRAIMKKSLKPLGISISEATNGMEALEIVKNGDKTFDAILIDIEMPKMDGYTLAGEIRKYAKFKNLPLIAVTSRTSKTDRMRGVESGMTEYITKPYSPEYLMNVVKRNINLTMEVTE</sequence>
<dbReference type="Pfam" id="PF01627">
    <property type="entry name" value="Hpt"/>
    <property type="match status" value="1"/>
</dbReference>
<dbReference type="InterPro" id="IPR051315">
    <property type="entry name" value="Bact_Chemotaxis_CheA"/>
</dbReference>
<dbReference type="Gene3D" id="1.20.120.160">
    <property type="entry name" value="HPT domain"/>
    <property type="match status" value="1"/>
</dbReference>
<name>A0ABT0TS07_9HELI</name>
<feature type="compositionally biased region" description="Basic and acidic residues" evidence="9">
    <location>
        <begin position="176"/>
        <end position="201"/>
    </location>
</feature>
<evidence type="ECO:0000256" key="5">
    <source>
        <dbReference type="ARBA" id="ARBA00022777"/>
    </source>
</evidence>
<evidence type="ECO:0000256" key="9">
    <source>
        <dbReference type="SAM" id="MobiDB-lite"/>
    </source>
</evidence>
<keyword evidence="5" id="KW-0418">Kinase</keyword>
<dbReference type="SUPFAM" id="SSF52172">
    <property type="entry name" value="CheY-like"/>
    <property type="match status" value="1"/>
</dbReference>
<feature type="domain" description="HPt" evidence="13">
    <location>
        <begin position="1"/>
        <end position="104"/>
    </location>
</feature>
<dbReference type="Gene3D" id="2.30.30.40">
    <property type="entry name" value="SH3 Domains"/>
    <property type="match status" value="1"/>
</dbReference>
<evidence type="ECO:0000259" key="10">
    <source>
        <dbReference type="PROSITE" id="PS50109"/>
    </source>
</evidence>
<dbReference type="SUPFAM" id="SSF47226">
    <property type="entry name" value="Histidine-containing phosphotransfer domain, HPT domain"/>
    <property type="match status" value="1"/>
</dbReference>
<evidence type="ECO:0000313" key="15">
    <source>
        <dbReference type="Proteomes" id="UP001057522"/>
    </source>
</evidence>
<dbReference type="InterPro" id="IPR008207">
    <property type="entry name" value="Sig_transdc_His_kin_Hpt_dom"/>
</dbReference>
<dbReference type="PRINTS" id="PR00344">
    <property type="entry name" value="BCTRLSENSOR"/>
</dbReference>
<dbReference type="SMART" id="SM00073">
    <property type="entry name" value="HPT"/>
    <property type="match status" value="1"/>
</dbReference>
<dbReference type="CDD" id="cd17546">
    <property type="entry name" value="REC_hyHK_CKI1_RcsC-like"/>
    <property type="match status" value="1"/>
</dbReference>
<feature type="coiled-coil region" evidence="8">
    <location>
        <begin position="12"/>
        <end position="39"/>
    </location>
</feature>
<evidence type="ECO:0000256" key="2">
    <source>
        <dbReference type="ARBA" id="ARBA00012438"/>
    </source>
</evidence>
<dbReference type="PROSITE" id="PS50109">
    <property type="entry name" value="HIS_KIN"/>
    <property type="match status" value="1"/>
</dbReference>
<evidence type="ECO:0000256" key="3">
    <source>
        <dbReference type="ARBA" id="ARBA00022553"/>
    </source>
</evidence>
<dbReference type="SUPFAM" id="SSF50341">
    <property type="entry name" value="CheW-like"/>
    <property type="match status" value="1"/>
</dbReference>
<accession>A0ABT0TS07</accession>
<feature type="modified residue" description="Phosphohistidine" evidence="6">
    <location>
        <position position="47"/>
    </location>
</feature>
<feature type="domain" description="Histidine kinase" evidence="10">
    <location>
        <begin position="249"/>
        <end position="507"/>
    </location>
</feature>
<evidence type="ECO:0000256" key="6">
    <source>
        <dbReference type="PROSITE-ProRule" id="PRU00110"/>
    </source>
</evidence>
<dbReference type="InterPro" id="IPR037006">
    <property type="entry name" value="CheA-like_homodim_sf"/>
</dbReference>
<comment type="caution">
    <text evidence="14">The sequence shown here is derived from an EMBL/GenBank/DDBJ whole genome shotgun (WGS) entry which is preliminary data.</text>
</comment>
<dbReference type="PANTHER" id="PTHR43395:SF1">
    <property type="entry name" value="CHEMOTAXIS PROTEIN CHEA"/>
    <property type="match status" value="1"/>
</dbReference>
<dbReference type="InterPro" id="IPR002545">
    <property type="entry name" value="CheW-lke_dom"/>
</dbReference>
<feature type="region of interest" description="Disordered" evidence="9">
    <location>
        <begin position="130"/>
        <end position="248"/>
    </location>
</feature>
<evidence type="ECO:0000256" key="8">
    <source>
        <dbReference type="SAM" id="Coils"/>
    </source>
</evidence>
<dbReference type="Gene3D" id="3.30.565.10">
    <property type="entry name" value="Histidine kinase-like ATPase, C-terminal domain"/>
    <property type="match status" value="1"/>
</dbReference>
<evidence type="ECO:0000313" key="14">
    <source>
        <dbReference type="EMBL" id="MCL9818619.1"/>
    </source>
</evidence>
<dbReference type="SUPFAM" id="SSF47384">
    <property type="entry name" value="Homodimeric domain of signal transducing histidine kinase"/>
    <property type="match status" value="1"/>
</dbReference>
<dbReference type="RefSeq" id="WP_250603112.1">
    <property type="nucleotide sequence ID" value="NZ_JAMOKX010000001.1"/>
</dbReference>
<dbReference type="CDD" id="cd16916">
    <property type="entry name" value="HATPase_CheA-like"/>
    <property type="match status" value="1"/>
</dbReference>
<comment type="catalytic activity">
    <reaction evidence="1">
        <text>ATP + protein L-histidine = ADP + protein N-phospho-L-histidine.</text>
        <dbReference type="EC" id="2.7.13.3"/>
    </reaction>
</comment>
<dbReference type="Gene3D" id="1.10.287.560">
    <property type="entry name" value="Histidine kinase CheA-like, homodimeric domain"/>
    <property type="match status" value="1"/>
</dbReference>
<keyword evidence="8" id="KW-0175">Coiled coil</keyword>
<protein>
    <recommendedName>
        <fullName evidence="2">histidine kinase</fullName>
        <ecNumber evidence="2">2.7.13.3</ecNumber>
    </recommendedName>
</protein>
<dbReference type="PROSITE" id="PS50110">
    <property type="entry name" value="RESPONSE_REGULATORY"/>
    <property type="match status" value="1"/>
</dbReference>
<dbReference type="SMART" id="SM00448">
    <property type="entry name" value="REC"/>
    <property type="match status" value="1"/>
</dbReference>
<keyword evidence="15" id="KW-1185">Reference proteome</keyword>
<dbReference type="InterPro" id="IPR004105">
    <property type="entry name" value="CheA-like_dim"/>
</dbReference>
<dbReference type="Proteomes" id="UP001057522">
    <property type="component" value="Unassembled WGS sequence"/>
</dbReference>
<feature type="domain" description="CheW-like" evidence="12">
    <location>
        <begin position="509"/>
        <end position="643"/>
    </location>
</feature>
<dbReference type="InterPro" id="IPR036061">
    <property type="entry name" value="CheW-like_dom_sf"/>
</dbReference>
<proteinExistence type="predicted"/>
<dbReference type="EMBL" id="JAMOKX010000001">
    <property type="protein sequence ID" value="MCL9818619.1"/>
    <property type="molecule type" value="Genomic_DNA"/>
</dbReference>
<dbReference type="SMART" id="SM00387">
    <property type="entry name" value="HATPase_c"/>
    <property type="match status" value="1"/>
</dbReference>
<dbReference type="Pfam" id="PF01584">
    <property type="entry name" value="CheW"/>
    <property type="match status" value="1"/>
</dbReference>
<organism evidence="14 15">
    <name type="scientific">Helicobacter colisuis</name>
    <dbReference type="NCBI Taxonomy" id="2949739"/>
    <lineage>
        <taxon>Bacteria</taxon>
        <taxon>Pseudomonadati</taxon>
        <taxon>Campylobacterota</taxon>
        <taxon>Epsilonproteobacteria</taxon>
        <taxon>Campylobacterales</taxon>
        <taxon>Helicobacteraceae</taxon>
        <taxon>Helicobacter</taxon>
    </lineage>
</organism>
<feature type="modified residue" description="4-aspartylphosphate" evidence="7">
    <location>
        <position position="719"/>
    </location>
</feature>
<dbReference type="InterPro" id="IPR011006">
    <property type="entry name" value="CheY-like_superfamily"/>
</dbReference>
<dbReference type="InterPro" id="IPR004358">
    <property type="entry name" value="Sig_transdc_His_kin-like_C"/>
</dbReference>
<gene>
    <name evidence="14" type="ORF">NCR95_00270</name>
</gene>
<keyword evidence="3 7" id="KW-0597">Phosphoprotein</keyword>
<dbReference type="CDD" id="cd00731">
    <property type="entry name" value="CheA_reg"/>
    <property type="match status" value="1"/>
</dbReference>
<keyword evidence="4" id="KW-0808">Transferase</keyword>
<dbReference type="InterPro" id="IPR003594">
    <property type="entry name" value="HATPase_dom"/>
</dbReference>
<dbReference type="PANTHER" id="PTHR43395">
    <property type="entry name" value="SENSOR HISTIDINE KINASE CHEA"/>
    <property type="match status" value="1"/>
</dbReference>
<reference evidence="14" key="1">
    <citation type="submission" date="2022-06" db="EMBL/GenBank/DDBJ databases">
        <title>Helicobacter colisuis sp. nov.</title>
        <authorList>
            <person name="Papic B."/>
            <person name="Gruntar I."/>
        </authorList>
    </citation>
    <scope>NUCLEOTIDE SEQUENCE</scope>
    <source>
        <strain evidence="14">11154-15</strain>
    </source>
</reference>
<dbReference type="SMART" id="SM01231">
    <property type="entry name" value="H-kinase_dim"/>
    <property type="match status" value="1"/>
</dbReference>
<dbReference type="Pfam" id="PF02895">
    <property type="entry name" value="H-kinase_dim"/>
    <property type="match status" value="1"/>
</dbReference>
<evidence type="ECO:0000256" key="1">
    <source>
        <dbReference type="ARBA" id="ARBA00000085"/>
    </source>
</evidence>
<feature type="domain" description="Response regulatory" evidence="11">
    <location>
        <begin position="668"/>
        <end position="786"/>
    </location>
</feature>
<evidence type="ECO:0000259" key="11">
    <source>
        <dbReference type="PROSITE" id="PS50110"/>
    </source>
</evidence>
<dbReference type="EC" id="2.7.13.3" evidence="2"/>
<dbReference type="InterPro" id="IPR001789">
    <property type="entry name" value="Sig_transdc_resp-reg_receiver"/>
</dbReference>
<evidence type="ECO:0000256" key="4">
    <source>
        <dbReference type="ARBA" id="ARBA00022679"/>
    </source>
</evidence>
<dbReference type="InterPro" id="IPR036890">
    <property type="entry name" value="HATPase_C_sf"/>
</dbReference>
<evidence type="ECO:0000259" key="12">
    <source>
        <dbReference type="PROSITE" id="PS50851"/>
    </source>
</evidence>
<dbReference type="Gene3D" id="3.40.50.2300">
    <property type="match status" value="1"/>
</dbReference>
<dbReference type="InterPro" id="IPR036097">
    <property type="entry name" value="HisK_dim/P_sf"/>
</dbReference>
<dbReference type="InterPro" id="IPR005467">
    <property type="entry name" value="His_kinase_dom"/>
</dbReference>
<dbReference type="Pfam" id="PF00072">
    <property type="entry name" value="Response_reg"/>
    <property type="match status" value="1"/>
</dbReference>
<dbReference type="SMART" id="SM00260">
    <property type="entry name" value="CheW"/>
    <property type="match status" value="1"/>
</dbReference>
<dbReference type="PROSITE" id="PS50894">
    <property type="entry name" value="HPT"/>
    <property type="match status" value="1"/>
</dbReference>
<dbReference type="InterPro" id="IPR036641">
    <property type="entry name" value="HPT_dom_sf"/>
</dbReference>
<dbReference type="SUPFAM" id="SSF55874">
    <property type="entry name" value="ATPase domain of HSP90 chaperone/DNA topoisomerase II/histidine kinase"/>
    <property type="match status" value="1"/>
</dbReference>
<evidence type="ECO:0000256" key="7">
    <source>
        <dbReference type="PROSITE-ProRule" id="PRU00169"/>
    </source>
</evidence>
<dbReference type="Pfam" id="PF02518">
    <property type="entry name" value="HATPase_c"/>
    <property type="match status" value="1"/>
</dbReference>
<dbReference type="CDD" id="cd00088">
    <property type="entry name" value="HPT"/>
    <property type="match status" value="1"/>
</dbReference>